<comment type="caution">
    <text evidence="1">The sequence shown here is derived from an EMBL/GenBank/DDBJ whole genome shotgun (WGS) entry which is preliminary data.</text>
</comment>
<evidence type="ECO:0000313" key="2">
    <source>
        <dbReference type="Proteomes" id="UP000819052"/>
    </source>
</evidence>
<dbReference type="EMBL" id="VVIW01000006">
    <property type="protein sequence ID" value="NHZ41096.1"/>
    <property type="molecule type" value="Genomic_DNA"/>
</dbReference>
<gene>
    <name evidence="1" type="ORF">F1609_13160</name>
</gene>
<proteinExistence type="predicted"/>
<sequence length="163" mass="16582">MGDPLAAFADAFSIGNHAPGDLDFAQAITVDDGVVSKRGAKAVGIDTLAATQPVAAGTTVELVVAGPALDVIVAAAAVERIVAVDLVVLVAACQQVAVFTTKQDLAASRIAGVGTAGAQGRISDRIIEHQIRVGRNTGLVFLIPLNHHLQHQGPAGKIQVAEI</sequence>
<reference evidence="1 2" key="1">
    <citation type="submission" date="2019-09" db="EMBL/GenBank/DDBJ databases">
        <title>Taxonomy of Antarctic Massilia spp.: description of Massilia rubra sp. nov., Massilia aquatica sp. nov., Massilia mucilaginosa sp. nov., Massilia frigida sp. nov. isolated from streams, lakes and regoliths.</title>
        <authorList>
            <person name="Holochova P."/>
            <person name="Sedlacek I."/>
            <person name="Kralova S."/>
            <person name="Maslanova I."/>
            <person name="Busse H.-J."/>
            <person name="Stankova E."/>
            <person name="Vrbovska V."/>
            <person name="Kovarovic V."/>
            <person name="Bartak M."/>
            <person name="Svec P."/>
            <person name="Pantucek R."/>
        </authorList>
    </citation>
    <scope>NUCLEOTIDE SEQUENCE [LARGE SCALE GENOMIC DNA]</scope>
    <source>
        <strain evidence="1 2">CCM 8693</strain>
    </source>
</reference>
<dbReference type="Proteomes" id="UP000819052">
    <property type="component" value="Unassembled WGS sequence"/>
</dbReference>
<protein>
    <submittedName>
        <fullName evidence="1">Uncharacterized protein</fullName>
    </submittedName>
</protein>
<accession>A0ABX0M1Q2</accession>
<organism evidence="1 2">
    <name type="scientific">Massilia aquatica</name>
    <dbReference type="NCBI Taxonomy" id="2609000"/>
    <lineage>
        <taxon>Bacteria</taxon>
        <taxon>Pseudomonadati</taxon>
        <taxon>Pseudomonadota</taxon>
        <taxon>Betaproteobacteria</taxon>
        <taxon>Burkholderiales</taxon>
        <taxon>Oxalobacteraceae</taxon>
        <taxon>Telluria group</taxon>
        <taxon>Massilia</taxon>
    </lineage>
</organism>
<name>A0ABX0M1Q2_9BURK</name>
<keyword evidence="2" id="KW-1185">Reference proteome</keyword>
<evidence type="ECO:0000313" key="1">
    <source>
        <dbReference type="EMBL" id="NHZ41096.1"/>
    </source>
</evidence>